<dbReference type="PANTHER" id="PTHR33751">
    <property type="entry name" value="CBB3-TYPE CYTOCHROME C OXIDASE SUBUNIT FIXP"/>
    <property type="match status" value="1"/>
</dbReference>
<keyword evidence="10" id="KW-1185">Reference proteome</keyword>
<proteinExistence type="predicted"/>
<evidence type="ECO:0000259" key="8">
    <source>
        <dbReference type="PROSITE" id="PS51007"/>
    </source>
</evidence>
<evidence type="ECO:0000256" key="4">
    <source>
        <dbReference type="ARBA" id="ARBA00022982"/>
    </source>
</evidence>
<dbReference type="InterPro" id="IPR036909">
    <property type="entry name" value="Cyt_c-like_dom_sf"/>
</dbReference>
<dbReference type="GO" id="GO:0020037">
    <property type="term" value="F:heme binding"/>
    <property type="evidence" value="ECO:0007669"/>
    <property type="project" value="InterPro"/>
</dbReference>
<dbReference type="InterPro" id="IPR009056">
    <property type="entry name" value="Cyt_c-like_dom"/>
</dbReference>
<sequence length="111" mass="11927">MYKTILGVAVASLFLLAPAHAGDVEAGERKSQVCQACHGPDGNGIGDPQYPLLAGQYADYMEKTLRDYRSGARDNLIMAGFAATLSDQDIRDLSAFYAAQTGPLRSMRGTR</sequence>
<keyword evidence="1" id="KW-0813">Transport</keyword>
<dbReference type="GO" id="GO:0009055">
    <property type="term" value="F:electron transfer activity"/>
    <property type="evidence" value="ECO:0007669"/>
    <property type="project" value="InterPro"/>
</dbReference>
<dbReference type="Pfam" id="PF00034">
    <property type="entry name" value="Cytochrom_C"/>
    <property type="match status" value="1"/>
</dbReference>
<reference evidence="9 10" key="1">
    <citation type="submission" date="2019-08" db="EMBL/GenBank/DDBJ databases">
        <authorList>
            <person name="Karlyshev A.V."/>
        </authorList>
    </citation>
    <scope>NUCLEOTIDE SEQUENCE [LARGE SCALE GENOMIC DNA]</scope>
    <source>
        <strain evidence="9 10">Alg18-2.2</strain>
    </source>
</reference>
<dbReference type="Proteomes" id="UP000321248">
    <property type="component" value="Unassembled WGS sequence"/>
</dbReference>
<dbReference type="EMBL" id="VRTS01000003">
    <property type="protein sequence ID" value="TXK64452.1"/>
    <property type="molecule type" value="Genomic_DNA"/>
</dbReference>
<dbReference type="Gene3D" id="1.10.760.10">
    <property type="entry name" value="Cytochrome c-like domain"/>
    <property type="match status" value="1"/>
</dbReference>
<dbReference type="RefSeq" id="WP_147891264.1">
    <property type="nucleotide sequence ID" value="NZ_VRTS01000003.1"/>
</dbReference>
<evidence type="ECO:0000256" key="7">
    <source>
        <dbReference type="SAM" id="SignalP"/>
    </source>
</evidence>
<dbReference type="OrthoDB" id="9796421at2"/>
<evidence type="ECO:0000256" key="3">
    <source>
        <dbReference type="ARBA" id="ARBA00022723"/>
    </source>
</evidence>
<comment type="caution">
    <text evidence="9">The sequence shown here is derived from an EMBL/GenBank/DDBJ whole genome shotgun (WGS) entry which is preliminary data.</text>
</comment>
<evidence type="ECO:0000256" key="2">
    <source>
        <dbReference type="ARBA" id="ARBA00022617"/>
    </source>
</evidence>
<evidence type="ECO:0000256" key="6">
    <source>
        <dbReference type="PROSITE-ProRule" id="PRU00433"/>
    </source>
</evidence>
<dbReference type="SUPFAM" id="SSF46626">
    <property type="entry name" value="Cytochrome c"/>
    <property type="match status" value="1"/>
</dbReference>
<keyword evidence="7" id="KW-0732">Signal</keyword>
<evidence type="ECO:0000256" key="1">
    <source>
        <dbReference type="ARBA" id="ARBA00022448"/>
    </source>
</evidence>
<feature type="domain" description="Cytochrome c" evidence="8">
    <location>
        <begin position="22"/>
        <end position="101"/>
    </location>
</feature>
<feature type="signal peptide" evidence="7">
    <location>
        <begin position="1"/>
        <end position="21"/>
    </location>
</feature>
<evidence type="ECO:0000313" key="9">
    <source>
        <dbReference type="EMBL" id="TXK64452.1"/>
    </source>
</evidence>
<evidence type="ECO:0000256" key="5">
    <source>
        <dbReference type="ARBA" id="ARBA00023004"/>
    </source>
</evidence>
<dbReference type="PROSITE" id="PS51007">
    <property type="entry name" value="CYTC"/>
    <property type="match status" value="1"/>
</dbReference>
<name>A0A5C8KVF0_9GAMM</name>
<protein>
    <submittedName>
        <fullName evidence="9">Cytochrome c</fullName>
    </submittedName>
</protein>
<keyword evidence="5 6" id="KW-0408">Iron</keyword>
<dbReference type="PANTHER" id="PTHR33751:SF9">
    <property type="entry name" value="CYTOCHROME C4"/>
    <property type="match status" value="1"/>
</dbReference>
<feature type="chain" id="PRO_5023135301" evidence="7">
    <location>
        <begin position="22"/>
        <end position="111"/>
    </location>
</feature>
<keyword evidence="2 6" id="KW-0349">Heme</keyword>
<gene>
    <name evidence="9" type="ORF">FU658_06055</name>
</gene>
<dbReference type="GO" id="GO:0046872">
    <property type="term" value="F:metal ion binding"/>
    <property type="evidence" value="ECO:0007669"/>
    <property type="project" value="UniProtKB-KW"/>
</dbReference>
<dbReference type="InterPro" id="IPR050597">
    <property type="entry name" value="Cytochrome_c_Oxidase_Subunit"/>
</dbReference>
<evidence type="ECO:0000313" key="10">
    <source>
        <dbReference type="Proteomes" id="UP000321248"/>
    </source>
</evidence>
<dbReference type="AlphaFoldDB" id="A0A5C8KVF0"/>
<accession>A0A5C8KVF0</accession>
<keyword evidence="4" id="KW-0249">Electron transport</keyword>
<keyword evidence="3 6" id="KW-0479">Metal-binding</keyword>
<organism evidence="9 10">
    <name type="scientific">Alkalisalibacterium limincola</name>
    <dbReference type="NCBI Taxonomy" id="2699169"/>
    <lineage>
        <taxon>Bacteria</taxon>
        <taxon>Pseudomonadati</taxon>
        <taxon>Pseudomonadota</taxon>
        <taxon>Gammaproteobacteria</taxon>
        <taxon>Lysobacterales</taxon>
        <taxon>Lysobacteraceae</taxon>
        <taxon>Alkalisalibacterium</taxon>
    </lineage>
</organism>